<accession>U6G9D1</accession>
<protein>
    <recommendedName>
        <fullName evidence="5">Transmembrane protein</fullName>
    </recommendedName>
</protein>
<feature type="compositionally biased region" description="Polar residues" evidence="1">
    <location>
        <begin position="27"/>
        <end position="38"/>
    </location>
</feature>
<keyword evidence="4" id="KW-1185">Reference proteome</keyword>
<dbReference type="GeneID" id="25270007"/>
<feature type="compositionally biased region" description="Polar residues" evidence="1">
    <location>
        <begin position="195"/>
        <end position="211"/>
    </location>
</feature>
<dbReference type="OrthoDB" id="10631503at2759"/>
<gene>
    <name evidence="3" type="ORF">EAH_00019370</name>
</gene>
<keyword evidence="2" id="KW-0472">Membrane</keyword>
<evidence type="ECO:0000256" key="2">
    <source>
        <dbReference type="SAM" id="Phobius"/>
    </source>
</evidence>
<feature type="transmembrane region" description="Helical" evidence="2">
    <location>
        <begin position="53"/>
        <end position="72"/>
    </location>
</feature>
<evidence type="ECO:0000313" key="4">
    <source>
        <dbReference type="Proteomes" id="UP000018050"/>
    </source>
</evidence>
<feature type="region of interest" description="Disordered" evidence="1">
    <location>
        <begin position="1"/>
        <end position="45"/>
    </location>
</feature>
<evidence type="ECO:0008006" key="5">
    <source>
        <dbReference type="Google" id="ProtNLM"/>
    </source>
</evidence>
<dbReference type="RefSeq" id="XP_013252766.1">
    <property type="nucleotide sequence ID" value="XM_013397312.1"/>
</dbReference>
<sequence length="470" mass="50615">MRSTAFANGENARRPRRGSVVKDSEDIASSHTQGNQQGVLVKRNRTEVRRRRAGRLLLLVAGTAFAAALLIFQSICHLNVRRSARGLSTAGREKGAKGQPKYCRLGTREEYGMAGGAVMESEDAELHAKALAVMRSFVAFTKASEHALRGSSDEVKRNTVCFLVSLFVQELTASVLFPESAPADSEHTFRLPCTTNSEAMRTSKQSSPDSDPNSHTRWETEVAADPVLDSDSMSELEVRDQFSDQLSLFYISEPPPGLSSESLTPSATPQNNPWHRLESSSSQRMEPHPVAPLNTTALSNARRSGEPSSDSYSLAHGEAWRNIWSSSKPGSSSVSSAAEGITTVSLWEITPMPSQDMVQRDAKSDVLSVPASSSSMGMLPQQLLVPSGRLSKAPGGHRPLKPFYGVDYGTSKLSPLTATPPYESPSARRESPLLARSGMAKAPGSERLPKQTFHGVAQGEPAVVGMAAIP</sequence>
<feature type="region of interest" description="Disordered" evidence="1">
    <location>
        <begin position="256"/>
        <end position="292"/>
    </location>
</feature>
<dbReference type="VEuPathDB" id="ToxoDB:EAH_00019370"/>
<name>U6G9D1_EIMAC</name>
<keyword evidence="2" id="KW-0812">Transmembrane</keyword>
<evidence type="ECO:0000256" key="1">
    <source>
        <dbReference type="SAM" id="MobiDB-lite"/>
    </source>
</evidence>
<proteinExistence type="predicted"/>
<dbReference type="EMBL" id="HG670451">
    <property type="protein sequence ID" value="CDI76740.1"/>
    <property type="molecule type" value="Genomic_DNA"/>
</dbReference>
<feature type="region of interest" description="Disordered" evidence="1">
    <location>
        <begin position="415"/>
        <end position="460"/>
    </location>
</feature>
<keyword evidence="2" id="KW-1133">Transmembrane helix</keyword>
<organism evidence="3 4">
    <name type="scientific">Eimeria acervulina</name>
    <name type="common">Coccidian parasite</name>
    <dbReference type="NCBI Taxonomy" id="5801"/>
    <lineage>
        <taxon>Eukaryota</taxon>
        <taxon>Sar</taxon>
        <taxon>Alveolata</taxon>
        <taxon>Apicomplexa</taxon>
        <taxon>Conoidasida</taxon>
        <taxon>Coccidia</taxon>
        <taxon>Eucoccidiorida</taxon>
        <taxon>Eimeriorina</taxon>
        <taxon>Eimeriidae</taxon>
        <taxon>Eimeria</taxon>
    </lineage>
</organism>
<evidence type="ECO:0000313" key="3">
    <source>
        <dbReference type="EMBL" id="CDI76740.1"/>
    </source>
</evidence>
<reference evidence="3" key="1">
    <citation type="submission" date="2013-10" db="EMBL/GenBank/DDBJ databases">
        <title>Genomic analysis of the causative agents of coccidiosis in chickens.</title>
        <authorList>
            <person name="Reid A.J."/>
            <person name="Blake D."/>
            <person name="Billington K."/>
            <person name="Browne H."/>
            <person name="Dunn M."/>
            <person name="Hung S."/>
            <person name="Kawahara F."/>
            <person name="Miranda-Saavedra D."/>
            <person name="Mourier T."/>
            <person name="Nagra H."/>
            <person name="Otto T.D."/>
            <person name="Rawlings N."/>
            <person name="Sanchez A."/>
            <person name="Sanders M."/>
            <person name="Subramaniam C."/>
            <person name="Tay Y."/>
            <person name="Dear P."/>
            <person name="Doerig C."/>
            <person name="Gruber A."/>
            <person name="Parkinson J."/>
            <person name="Shirley M."/>
            <person name="Wan K.L."/>
            <person name="Berriman M."/>
            <person name="Tomley F."/>
            <person name="Pain A."/>
        </authorList>
    </citation>
    <scope>NUCLEOTIDE SEQUENCE</scope>
    <source>
        <strain evidence="3">Houghton</strain>
    </source>
</reference>
<feature type="region of interest" description="Disordered" evidence="1">
    <location>
        <begin position="195"/>
        <end position="219"/>
    </location>
</feature>
<dbReference type="Proteomes" id="UP000018050">
    <property type="component" value="Unassembled WGS sequence"/>
</dbReference>
<feature type="compositionally biased region" description="Polar residues" evidence="1">
    <location>
        <begin position="267"/>
        <end position="284"/>
    </location>
</feature>
<dbReference type="AlphaFoldDB" id="U6G9D1"/>
<reference evidence="3" key="2">
    <citation type="submission" date="2013-10" db="EMBL/GenBank/DDBJ databases">
        <authorList>
            <person name="Aslett M."/>
        </authorList>
    </citation>
    <scope>NUCLEOTIDE SEQUENCE</scope>
    <source>
        <strain evidence="3">Houghton</strain>
    </source>
</reference>